<comment type="cofactor">
    <cofactor evidence="2">
        <name>Zn(2+)</name>
        <dbReference type="ChEBI" id="CHEBI:29105"/>
    </cofactor>
</comment>
<evidence type="ECO:0000256" key="4">
    <source>
        <dbReference type="ARBA" id="ARBA00022723"/>
    </source>
</evidence>
<dbReference type="GO" id="GO:0005829">
    <property type="term" value="C:cytosol"/>
    <property type="evidence" value="ECO:0007669"/>
    <property type="project" value="TreeGrafter"/>
</dbReference>
<dbReference type="GO" id="GO:0070573">
    <property type="term" value="F:metallodipeptidase activity"/>
    <property type="evidence" value="ECO:0007669"/>
    <property type="project" value="TreeGrafter"/>
</dbReference>
<dbReference type="PANTHER" id="PTHR43501">
    <property type="entry name" value="CYTOSOL NON-SPECIFIC DIPEPTIDASE"/>
    <property type="match status" value="1"/>
</dbReference>
<dbReference type="FunFam" id="3.40.630.10:FF:000015">
    <property type="entry name" value="Aminoacyl-histidine dipeptidase PepD"/>
    <property type="match status" value="1"/>
</dbReference>
<evidence type="ECO:0000256" key="8">
    <source>
        <dbReference type="ARBA" id="ARBA00023285"/>
    </source>
</evidence>
<evidence type="ECO:0000256" key="15">
    <source>
        <dbReference type="ARBA" id="ARBA00076004"/>
    </source>
</evidence>
<dbReference type="SUPFAM" id="SSF53187">
    <property type="entry name" value="Zn-dependent exopeptidases"/>
    <property type="match status" value="1"/>
</dbReference>
<evidence type="ECO:0000256" key="11">
    <source>
        <dbReference type="ARBA" id="ARBA00044252"/>
    </source>
</evidence>
<dbReference type="PRINTS" id="PR00934">
    <property type="entry name" value="XHISDIPTASE"/>
</dbReference>
<reference evidence="18" key="1">
    <citation type="journal article" date="2020" name="J. ISSAAS">
        <title>Lactobacilli and other gastrointestinal microbiota of Peromyscus leucopus, reservoir host for agents of Lyme disease and other zoonoses in North America.</title>
        <authorList>
            <person name="Milovic A."/>
            <person name="Bassam K."/>
            <person name="Shao H."/>
            <person name="Chatzistamou I."/>
            <person name="Tufts D.M."/>
            <person name="Diuk-Wasser M."/>
            <person name="Barbour A.G."/>
        </authorList>
    </citation>
    <scope>NUCLEOTIDE SEQUENCE</scope>
    <source>
        <strain evidence="18">LL70</strain>
    </source>
</reference>
<evidence type="ECO:0000256" key="17">
    <source>
        <dbReference type="ARBA" id="ARBA00078074"/>
    </source>
</evidence>
<evidence type="ECO:0000256" key="3">
    <source>
        <dbReference type="ARBA" id="ARBA00022670"/>
    </source>
</evidence>
<comment type="catalytic activity">
    <reaction evidence="9">
        <text>Hydrolysis of dipeptides, preferentially hydrophobic dipeptides including prolyl amino acids.</text>
        <dbReference type="EC" id="3.4.13.18"/>
    </reaction>
</comment>
<keyword evidence="7" id="KW-0482">Metalloprotease</keyword>
<organism evidence="18">
    <name type="scientific">uncultured Prevotella sp</name>
    <dbReference type="NCBI Taxonomy" id="159272"/>
    <lineage>
        <taxon>Bacteria</taxon>
        <taxon>Pseudomonadati</taxon>
        <taxon>Bacteroidota</taxon>
        <taxon>Bacteroidia</taxon>
        <taxon>Bacteroidales</taxon>
        <taxon>Prevotellaceae</taxon>
        <taxon>Prevotella</taxon>
        <taxon>environmental samples</taxon>
    </lineage>
</organism>
<evidence type="ECO:0000256" key="10">
    <source>
        <dbReference type="ARBA" id="ARBA00038976"/>
    </source>
</evidence>
<dbReference type="PIRSF" id="PIRSF016599">
    <property type="entry name" value="Xaa-His_dipept"/>
    <property type="match status" value="1"/>
</dbReference>
<evidence type="ECO:0000256" key="5">
    <source>
        <dbReference type="ARBA" id="ARBA00022801"/>
    </source>
</evidence>
<evidence type="ECO:0000256" key="13">
    <source>
        <dbReference type="ARBA" id="ARBA00071271"/>
    </source>
</evidence>
<dbReference type="PANTHER" id="PTHR43501:SF1">
    <property type="entry name" value="CYTOSOL NON-SPECIFIC DIPEPTIDASE"/>
    <property type="match status" value="1"/>
</dbReference>
<evidence type="ECO:0000256" key="2">
    <source>
        <dbReference type="ARBA" id="ARBA00001947"/>
    </source>
</evidence>
<dbReference type="InterPro" id="IPR001160">
    <property type="entry name" value="Peptidase_M20C"/>
</dbReference>
<dbReference type="CDD" id="cd03890">
    <property type="entry name" value="M20_pepD"/>
    <property type="match status" value="1"/>
</dbReference>
<dbReference type="FunFam" id="3.40.630.10:FF:000018">
    <property type="entry name" value="Aminoacyl-histidine dipeptidase PepD"/>
    <property type="match status" value="1"/>
</dbReference>
<keyword evidence="3" id="KW-0645">Protease</keyword>
<dbReference type="NCBIfam" id="TIGR01893">
    <property type="entry name" value="aa-his-dipept"/>
    <property type="match status" value="1"/>
</dbReference>
<evidence type="ECO:0000256" key="16">
    <source>
        <dbReference type="ARBA" id="ARBA00077688"/>
    </source>
</evidence>
<accession>A0A6G8F1C4</accession>
<sequence>MIKKDLKPVSVFRFFQEINGIPRPSKHEERMIAYLEKFGKDRGLETVTDEIGNVLIRKNASKGYEGRPTIILQSHIDMVCDKVAGHEIDFLNDPIEAYTDGEWMRANGTTLGADDGIGCAIELALLDDDTIEHGPIECLFTRDEETGLTGANGLRAGFLKGSMLLNLDSEDEGLFYVSCAGGKTTTAKFRYTPEDAPKDCFFMQASVKGLTGGHSGDDINKKRANAIKLLARFLYLEQRKMPVRLAQFNAGKLHNAITREGSIVFAVPFEEKETVRVDWNIFCSDVEEEFQVTEKSIVWHMESTDRQMVMPKECGEKIITALQAVHNGVFSVCQDDALGGMTETSSNTAVISTTVAGEENNQGECRIVCSQRSNVMSNLTNMVNTVRAVFELAGADDITHSDGYPAWTMNPESKLRAVAEKCYKELFGNAPKITGIHAGLECGLFAQKYPYLDMLSIGPTMRGVHSPDERLHIPSVEKVWRLVLGILKEV</sequence>
<protein>
    <recommendedName>
        <fullName evidence="13">Cytosol non-specific dipeptidase</fullName>
        <ecNumber evidence="10">3.4.13.18</ecNumber>
    </recommendedName>
    <alternativeName>
        <fullName evidence="16">Aminoacyl-histidine dipeptidase</fullName>
    </alternativeName>
    <alternativeName>
        <fullName evidence="15">Beta-alanyl-histidine dipeptidase</fullName>
    </alternativeName>
    <alternativeName>
        <fullName evidence="14">Carnosinase</fullName>
    </alternativeName>
    <alternativeName>
        <fullName evidence="11">Peptidase D</fullName>
    </alternativeName>
    <alternativeName>
        <fullName evidence="17">Xaa-His dipeptidase</fullName>
    </alternativeName>
</protein>
<evidence type="ECO:0000313" key="18">
    <source>
        <dbReference type="EMBL" id="QIM10094.1"/>
    </source>
</evidence>
<dbReference type="InterPro" id="IPR002933">
    <property type="entry name" value="Peptidase_M20"/>
</dbReference>
<evidence type="ECO:0000256" key="6">
    <source>
        <dbReference type="ARBA" id="ARBA00022833"/>
    </source>
</evidence>
<dbReference type="Gene3D" id="3.40.630.10">
    <property type="entry name" value="Zn peptidases"/>
    <property type="match status" value="2"/>
</dbReference>
<dbReference type="AlphaFoldDB" id="A0A6G8F1C4"/>
<proteinExistence type="inferred from homology"/>
<dbReference type="Pfam" id="PF01546">
    <property type="entry name" value="Peptidase_M20"/>
    <property type="match status" value="1"/>
</dbReference>
<dbReference type="GO" id="GO:0046872">
    <property type="term" value="F:metal ion binding"/>
    <property type="evidence" value="ECO:0007669"/>
    <property type="project" value="UniProtKB-KW"/>
</dbReference>
<evidence type="ECO:0000256" key="9">
    <source>
        <dbReference type="ARBA" id="ARBA00036421"/>
    </source>
</evidence>
<comment type="similarity">
    <text evidence="12">Belongs to the peptidase M20C family.</text>
</comment>
<keyword evidence="5" id="KW-0378">Hydrolase</keyword>
<evidence type="ECO:0000256" key="14">
    <source>
        <dbReference type="ARBA" id="ARBA00075285"/>
    </source>
</evidence>
<keyword evidence="8" id="KW-0170">Cobalt</keyword>
<evidence type="ECO:0000256" key="7">
    <source>
        <dbReference type="ARBA" id="ARBA00023049"/>
    </source>
</evidence>
<evidence type="ECO:0000256" key="12">
    <source>
        <dbReference type="ARBA" id="ARBA00061423"/>
    </source>
</evidence>
<dbReference type="GO" id="GO:0006508">
    <property type="term" value="P:proteolysis"/>
    <property type="evidence" value="ECO:0007669"/>
    <property type="project" value="UniProtKB-KW"/>
</dbReference>
<dbReference type="EMBL" id="MN990733">
    <property type="protein sequence ID" value="QIM10094.1"/>
    <property type="molecule type" value="Genomic_DNA"/>
</dbReference>
<keyword evidence="4" id="KW-0479">Metal-binding</keyword>
<evidence type="ECO:0000256" key="1">
    <source>
        <dbReference type="ARBA" id="ARBA00001941"/>
    </source>
</evidence>
<comment type="cofactor">
    <cofactor evidence="1">
        <name>Co(2+)</name>
        <dbReference type="ChEBI" id="CHEBI:48828"/>
    </cofactor>
</comment>
<gene>
    <name evidence="18" type="ORF">Prevot485_1930</name>
</gene>
<keyword evidence="6" id="KW-0862">Zinc</keyword>
<name>A0A6G8F1C4_9BACT</name>
<dbReference type="EC" id="3.4.13.18" evidence="10"/>